<accession>A0ABW0EV53</accession>
<comment type="similarity">
    <text evidence="1 4">Belongs to the DapA family.</text>
</comment>
<sequence>MLTARDPVLMDLDGVFVPLITPFDADGGVAVDALAGLAKQVLDDGAAGLVALGTTGEPGSLTEEERAAVVTALVEVCRGRDVPLVVGASTEAAVRALPAEVSAAMALVPPFTRPGAAGVLAHLRAVAAASPVPLIVYHVPQRTGQELPPAALRAIAEIPGVVGVKYATGRIDADAAAFLTDLPEHFTALCGDDALIAPMLALGARGAVAASAHLATADFARLVRDGAGDAALVARLVAVAGAVFAEPNPTVLKAVLHAQGRIPTPSVRLPLLPAAAESRDAVLAVLSAL</sequence>
<keyword evidence="2 4" id="KW-0456">Lyase</keyword>
<dbReference type="PIRSF" id="PIRSF001365">
    <property type="entry name" value="DHDPS"/>
    <property type="match status" value="1"/>
</dbReference>
<dbReference type="PRINTS" id="PR00146">
    <property type="entry name" value="DHPICSNTHASE"/>
</dbReference>
<evidence type="ECO:0000313" key="6">
    <source>
        <dbReference type="Proteomes" id="UP001596157"/>
    </source>
</evidence>
<comment type="caution">
    <text evidence="5">The sequence shown here is derived from an EMBL/GenBank/DDBJ whole genome shotgun (WGS) entry which is preliminary data.</text>
</comment>
<protein>
    <submittedName>
        <fullName evidence="5">Dihydrodipicolinate synthase family protein</fullName>
    </submittedName>
</protein>
<evidence type="ECO:0000256" key="2">
    <source>
        <dbReference type="ARBA" id="ARBA00023239"/>
    </source>
</evidence>
<dbReference type="Proteomes" id="UP001596157">
    <property type="component" value="Unassembled WGS sequence"/>
</dbReference>
<dbReference type="SUPFAM" id="SSF51569">
    <property type="entry name" value="Aldolase"/>
    <property type="match status" value="1"/>
</dbReference>
<dbReference type="InterPro" id="IPR020625">
    <property type="entry name" value="Schiff_base-form_aldolases_AS"/>
</dbReference>
<organism evidence="5 6">
    <name type="scientific">Actinokineospora guangxiensis</name>
    <dbReference type="NCBI Taxonomy" id="1490288"/>
    <lineage>
        <taxon>Bacteria</taxon>
        <taxon>Bacillati</taxon>
        <taxon>Actinomycetota</taxon>
        <taxon>Actinomycetes</taxon>
        <taxon>Pseudonocardiales</taxon>
        <taxon>Pseudonocardiaceae</taxon>
        <taxon>Actinokineospora</taxon>
    </lineage>
</organism>
<gene>
    <name evidence="5" type="ORF">ACFPM7_24945</name>
</gene>
<dbReference type="PANTHER" id="PTHR12128:SF66">
    <property type="entry name" value="4-HYDROXY-2-OXOGLUTARATE ALDOLASE, MITOCHONDRIAL"/>
    <property type="match status" value="1"/>
</dbReference>
<keyword evidence="3" id="KW-0704">Schiff base</keyword>
<dbReference type="Pfam" id="PF00701">
    <property type="entry name" value="DHDPS"/>
    <property type="match status" value="1"/>
</dbReference>
<evidence type="ECO:0000256" key="1">
    <source>
        <dbReference type="ARBA" id="ARBA00007592"/>
    </source>
</evidence>
<evidence type="ECO:0000313" key="5">
    <source>
        <dbReference type="EMBL" id="MFC5290313.1"/>
    </source>
</evidence>
<dbReference type="PROSITE" id="PS00666">
    <property type="entry name" value="DHDPS_2"/>
    <property type="match status" value="1"/>
</dbReference>
<dbReference type="RefSeq" id="WP_378250197.1">
    <property type="nucleotide sequence ID" value="NZ_JBHSKF010000015.1"/>
</dbReference>
<dbReference type="EMBL" id="JBHSKF010000015">
    <property type="protein sequence ID" value="MFC5290313.1"/>
    <property type="molecule type" value="Genomic_DNA"/>
</dbReference>
<proteinExistence type="inferred from homology"/>
<dbReference type="SMART" id="SM01130">
    <property type="entry name" value="DHDPS"/>
    <property type="match status" value="1"/>
</dbReference>
<dbReference type="PANTHER" id="PTHR12128">
    <property type="entry name" value="DIHYDRODIPICOLINATE SYNTHASE"/>
    <property type="match status" value="1"/>
</dbReference>
<dbReference type="InterPro" id="IPR002220">
    <property type="entry name" value="DapA-like"/>
</dbReference>
<dbReference type="InterPro" id="IPR013785">
    <property type="entry name" value="Aldolase_TIM"/>
</dbReference>
<reference evidence="6" key="1">
    <citation type="journal article" date="2019" name="Int. J. Syst. Evol. Microbiol.">
        <title>The Global Catalogue of Microorganisms (GCM) 10K type strain sequencing project: providing services to taxonomists for standard genome sequencing and annotation.</title>
        <authorList>
            <consortium name="The Broad Institute Genomics Platform"/>
            <consortium name="The Broad Institute Genome Sequencing Center for Infectious Disease"/>
            <person name="Wu L."/>
            <person name="Ma J."/>
        </authorList>
    </citation>
    <scope>NUCLEOTIDE SEQUENCE [LARGE SCALE GENOMIC DNA]</scope>
    <source>
        <strain evidence="6">CCUG 59778</strain>
    </source>
</reference>
<keyword evidence="6" id="KW-1185">Reference proteome</keyword>
<evidence type="ECO:0000256" key="4">
    <source>
        <dbReference type="PIRNR" id="PIRNR001365"/>
    </source>
</evidence>
<dbReference type="Gene3D" id="3.20.20.70">
    <property type="entry name" value="Aldolase class I"/>
    <property type="match status" value="1"/>
</dbReference>
<evidence type="ECO:0000256" key="3">
    <source>
        <dbReference type="ARBA" id="ARBA00023270"/>
    </source>
</evidence>
<name>A0ABW0EV53_9PSEU</name>